<protein>
    <submittedName>
        <fullName evidence="6">Flavin reductase like domain protein</fullName>
    </submittedName>
</protein>
<comment type="similarity">
    <text evidence="4">Belongs to the flavoredoxin family.</text>
</comment>
<keyword evidence="2" id="KW-0285">Flavoprotein</keyword>
<evidence type="ECO:0000256" key="3">
    <source>
        <dbReference type="ARBA" id="ARBA00022643"/>
    </source>
</evidence>
<evidence type="ECO:0000256" key="4">
    <source>
        <dbReference type="ARBA" id="ARBA00038054"/>
    </source>
</evidence>
<sequence length="215" mass="23431">MQIDPSLHTKADNYKLLTNLVVPRPIAWVTSQNENGVINLAPFSFFNAVGSDPLYVIISIGHNDEGGPKDTARNILANGEFVVNLVSEDLFHAMNISAADFPPGQSELVAAHLHSSPSVHIKVPRVAESQASLECKLFSTQSLGANTLFIGEVVMFHVADHLIDANLHINDFAPIGRLGSPSVYCRTTDRFDVARITYAHWARESDQPEGSRSGD</sequence>
<dbReference type="EMBL" id="MLJW01000047">
    <property type="protein sequence ID" value="OIR05872.1"/>
    <property type="molecule type" value="Genomic_DNA"/>
</dbReference>
<name>A0A1J5SPB1_9ZZZZ</name>
<keyword evidence="3" id="KW-0288">FMN</keyword>
<dbReference type="Gene3D" id="2.30.110.10">
    <property type="entry name" value="Electron Transport, Fmn-binding Protein, Chain A"/>
    <property type="match status" value="1"/>
</dbReference>
<reference evidence="6" key="1">
    <citation type="submission" date="2016-10" db="EMBL/GenBank/DDBJ databases">
        <title>Sequence of Gallionella enrichment culture.</title>
        <authorList>
            <person name="Poehlein A."/>
            <person name="Muehling M."/>
            <person name="Daniel R."/>
        </authorList>
    </citation>
    <scope>NUCLEOTIDE SEQUENCE</scope>
</reference>
<feature type="domain" description="Flavin reductase like" evidence="5">
    <location>
        <begin position="20"/>
        <end position="162"/>
    </location>
</feature>
<dbReference type="InterPro" id="IPR002563">
    <property type="entry name" value="Flavin_Rdtase-like_dom"/>
</dbReference>
<evidence type="ECO:0000256" key="2">
    <source>
        <dbReference type="ARBA" id="ARBA00022630"/>
    </source>
</evidence>
<gene>
    <name evidence="6" type="ORF">GALL_119990</name>
</gene>
<accession>A0A1J5SPB1</accession>
<dbReference type="GO" id="GO:0010181">
    <property type="term" value="F:FMN binding"/>
    <property type="evidence" value="ECO:0007669"/>
    <property type="project" value="InterPro"/>
</dbReference>
<organism evidence="6">
    <name type="scientific">mine drainage metagenome</name>
    <dbReference type="NCBI Taxonomy" id="410659"/>
    <lineage>
        <taxon>unclassified sequences</taxon>
        <taxon>metagenomes</taxon>
        <taxon>ecological metagenomes</taxon>
    </lineage>
</organism>
<dbReference type="PANTHER" id="PTHR33798:SF5">
    <property type="entry name" value="FLAVIN REDUCTASE LIKE DOMAIN-CONTAINING PROTEIN"/>
    <property type="match status" value="1"/>
</dbReference>
<dbReference type="PANTHER" id="PTHR33798">
    <property type="entry name" value="FLAVOPROTEIN OXYGENASE"/>
    <property type="match status" value="1"/>
</dbReference>
<evidence type="ECO:0000259" key="5">
    <source>
        <dbReference type="SMART" id="SM00903"/>
    </source>
</evidence>
<dbReference type="SUPFAM" id="SSF50475">
    <property type="entry name" value="FMN-binding split barrel"/>
    <property type="match status" value="1"/>
</dbReference>
<dbReference type="AlphaFoldDB" id="A0A1J5SPB1"/>
<proteinExistence type="inferred from homology"/>
<evidence type="ECO:0000313" key="6">
    <source>
        <dbReference type="EMBL" id="OIR05872.1"/>
    </source>
</evidence>
<comment type="caution">
    <text evidence="6">The sequence shown here is derived from an EMBL/GenBank/DDBJ whole genome shotgun (WGS) entry which is preliminary data.</text>
</comment>
<dbReference type="InterPro" id="IPR012349">
    <property type="entry name" value="Split_barrel_FMN-bd"/>
</dbReference>
<dbReference type="Pfam" id="PF01613">
    <property type="entry name" value="Flavin_Reduct"/>
    <property type="match status" value="1"/>
</dbReference>
<comment type="cofactor">
    <cofactor evidence="1">
        <name>FMN</name>
        <dbReference type="ChEBI" id="CHEBI:58210"/>
    </cofactor>
</comment>
<evidence type="ECO:0000256" key="1">
    <source>
        <dbReference type="ARBA" id="ARBA00001917"/>
    </source>
</evidence>
<dbReference type="SMART" id="SM00903">
    <property type="entry name" value="Flavin_Reduct"/>
    <property type="match status" value="1"/>
</dbReference>